<dbReference type="Pfam" id="PF03399">
    <property type="entry name" value="SAC3_GANP"/>
    <property type="match status" value="1"/>
</dbReference>
<dbReference type="GeneID" id="7051258"/>
<gene>
    <name evidence="4" type="primary">iss9</name>
    <name evidence="3" type="ORF">SJAG_00560</name>
</gene>
<keyword evidence="5" id="KW-1185">Reference proteome</keyword>
<evidence type="ECO:0000313" key="5">
    <source>
        <dbReference type="Proteomes" id="UP000001744"/>
    </source>
</evidence>
<evidence type="ECO:0000313" key="4">
    <source>
        <dbReference type="JaponicusDB" id="SJAG_00560"/>
    </source>
</evidence>
<dbReference type="Proteomes" id="UP000001744">
    <property type="component" value="Unassembled WGS sequence"/>
</dbReference>
<protein>
    <submittedName>
        <fullName evidence="3">Nuclear export factor</fullName>
    </submittedName>
</protein>
<feature type="region of interest" description="Disordered" evidence="1">
    <location>
        <begin position="81"/>
        <end position="102"/>
    </location>
</feature>
<dbReference type="EMBL" id="KE651166">
    <property type="protein sequence ID" value="EEB05546.1"/>
    <property type="molecule type" value="Genomic_DNA"/>
</dbReference>
<dbReference type="GO" id="GO:0005634">
    <property type="term" value="C:nucleus"/>
    <property type="evidence" value="ECO:0000318"/>
    <property type="project" value="GO_Central"/>
</dbReference>
<dbReference type="Gene3D" id="1.25.40.990">
    <property type="match status" value="1"/>
</dbReference>
<organism evidence="3 5">
    <name type="scientific">Schizosaccharomyces japonicus (strain yFS275 / FY16936)</name>
    <name type="common">Fission yeast</name>
    <dbReference type="NCBI Taxonomy" id="402676"/>
    <lineage>
        <taxon>Eukaryota</taxon>
        <taxon>Fungi</taxon>
        <taxon>Dikarya</taxon>
        <taxon>Ascomycota</taxon>
        <taxon>Taphrinomycotina</taxon>
        <taxon>Schizosaccharomycetes</taxon>
        <taxon>Schizosaccharomycetales</taxon>
        <taxon>Schizosaccharomycetaceae</taxon>
        <taxon>Schizosaccharomyces</taxon>
    </lineage>
</organism>
<dbReference type="PROSITE" id="PS50250">
    <property type="entry name" value="PCI"/>
    <property type="match status" value="1"/>
</dbReference>
<accession>B6JVZ5</accession>
<dbReference type="PANTHER" id="PTHR12436:SF4">
    <property type="entry name" value="LEUKOCYTE RECEPTOR CLUSTER MEMBER 8"/>
    <property type="match status" value="1"/>
</dbReference>
<sequence>MSSDKPQWPEALKSFVGRCFQEADDSNRLNVESALKELISKHYKQGDIWTTDWNAIGMEALAPFLDQEQQKVVIPLDKKRKAANNELGKPKDEKSTDNDKLDKRRKRFEAEFQNFQRKNVRSKNDDQNQLGPIIGKSTQLEKRYLRLTSAPDPNTVRPLPILKRTLELLKSKWKSEKNYAYICDQFKSMRQDLTVQHIQNEFTVQVYEIHARIALEKADVGEYNQCQSQLMNLYNLGIPGKTNEFLAYRILYNLYTKNTSELNTILATLTEEEKQHEAVQHALQVREALASTDYYTFFQLYLITPNMGGYLLDLFIERERVNALSIMCKAYRPSLDTTFVANMLAFEDMDEFKTFISSCNVVYDAKQPDHILMRDSMDSVERRKKKFSVVDIKGQI</sequence>
<dbReference type="InterPro" id="IPR045107">
    <property type="entry name" value="SAC3/GANP/THP3"/>
</dbReference>
<dbReference type="OMA" id="WPPQLKE"/>
<evidence type="ECO:0000313" key="3">
    <source>
        <dbReference type="EMBL" id="EEB05546.1"/>
    </source>
</evidence>
<dbReference type="InterPro" id="IPR005062">
    <property type="entry name" value="SAC3/GANP/THP3_conserved"/>
</dbReference>
<dbReference type="AlphaFoldDB" id="B6JVZ5"/>
<dbReference type="RefSeq" id="XP_002171839.1">
    <property type="nucleotide sequence ID" value="XM_002171803.2"/>
</dbReference>
<dbReference type="HOGENOM" id="CLU_015513_0_1_1"/>
<dbReference type="OrthoDB" id="548867at2759"/>
<name>B6JVZ5_SCHJY</name>
<evidence type="ECO:0000259" key="2">
    <source>
        <dbReference type="PROSITE" id="PS50250"/>
    </source>
</evidence>
<dbReference type="STRING" id="402676.B6JVZ5"/>
<dbReference type="JaponicusDB" id="SJAG_00560">
    <property type="gene designation" value="iss9"/>
</dbReference>
<dbReference type="VEuPathDB" id="FungiDB:SJAG_00560"/>
<reference evidence="3 5" key="1">
    <citation type="journal article" date="2011" name="Science">
        <title>Comparative functional genomics of the fission yeasts.</title>
        <authorList>
            <person name="Rhind N."/>
            <person name="Chen Z."/>
            <person name="Yassour M."/>
            <person name="Thompson D.A."/>
            <person name="Haas B.J."/>
            <person name="Habib N."/>
            <person name="Wapinski I."/>
            <person name="Roy S."/>
            <person name="Lin M.F."/>
            <person name="Heiman D.I."/>
            <person name="Young S.K."/>
            <person name="Furuya K."/>
            <person name="Guo Y."/>
            <person name="Pidoux A."/>
            <person name="Chen H.M."/>
            <person name="Robbertse B."/>
            <person name="Goldberg J.M."/>
            <person name="Aoki K."/>
            <person name="Bayne E.H."/>
            <person name="Berlin A.M."/>
            <person name="Desjardins C.A."/>
            <person name="Dobbs E."/>
            <person name="Dukaj L."/>
            <person name="Fan L."/>
            <person name="FitzGerald M.G."/>
            <person name="French C."/>
            <person name="Gujja S."/>
            <person name="Hansen K."/>
            <person name="Keifenheim D."/>
            <person name="Levin J.Z."/>
            <person name="Mosher R.A."/>
            <person name="Mueller C.A."/>
            <person name="Pfiffner J."/>
            <person name="Priest M."/>
            <person name="Russ C."/>
            <person name="Smialowska A."/>
            <person name="Swoboda P."/>
            <person name="Sykes S.M."/>
            <person name="Vaughn M."/>
            <person name="Vengrova S."/>
            <person name="Yoder R."/>
            <person name="Zeng Q."/>
            <person name="Allshire R."/>
            <person name="Baulcombe D."/>
            <person name="Birren B.W."/>
            <person name="Brown W."/>
            <person name="Ekwall K."/>
            <person name="Kellis M."/>
            <person name="Leatherwood J."/>
            <person name="Levin H."/>
            <person name="Margalit H."/>
            <person name="Martienssen R."/>
            <person name="Nieduszynski C.A."/>
            <person name="Spatafora J.W."/>
            <person name="Friedman N."/>
            <person name="Dalgaard J.Z."/>
            <person name="Baumann P."/>
            <person name="Niki H."/>
            <person name="Regev A."/>
            <person name="Nusbaum C."/>
        </authorList>
    </citation>
    <scope>NUCLEOTIDE SEQUENCE [LARGE SCALE GENOMIC DNA]</scope>
    <source>
        <strain evidence="5">yFS275 / FY16936</strain>
    </source>
</reference>
<proteinExistence type="predicted"/>
<feature type="domain" description="PCI" evidence="2">
    <location>
        <begin position="219"/>
        <end position="385"/>
    </location>
</feature>
<feature type="compositionally biased region" description="Basic and acidic residues" evidence="1">
    <location>
        <begin position="88"/>
        <end position="102"/>
    </location>
</feature>
<evidence type="ECO:0000256" key="1">
    <source>
        <dbReference type="SAM" id="MobiDB-lite"/>
    </source>
</evidence>
<dbReference type="PANTHER" id="PTHR12436">
    <property type="entry name" value="80 KDA MCM3-ASSOCIATED PROTEIN"/>
    <property type="match status" value="1"/>
</dbReference>
<dbReference type="eggNOG" id="KOG1861">
    <property type="taxonomic scope" value="Eukaryota"/>
</dbReference>
<dbReference type="InterPro" id="IPR000717">
    <property type="entry name" value="PCI_dom"/>
</dbReference>